<dbReference type="InterPro" id="IPR037645">
    <property type="entry name" value="KCT2"/>
</dbReference>
<sequence length="669" mass="73618">MNMLYFVVLSILYILVQAQNEAARDETLQYSNIFRLKNHTNYLDNVFKKESKINFNDYVSQEPLLKDVVHIGDVFKDSDILFLCDKNIPNLNNPSELNLVKKYPKILLCMGLSHVLLLNGMVLKQQQHVDQKILALPKNKSELDALISKMNANDTLKQKDMCGLQKVTLPTYSTDVVEYVKILNPLLNKEEACKTLCLGLDGAINPICAFIMVSNAIFYDLIKQARPNNMTIPLENVDSVKAMEQNSGVDKTLPNTKEVIDSQKEETIPVNKGNVALLLNKTVSPATDSGNSGNSVPADNGNSEASAATNAGNTEGNVAIKNGKSEDNVATKNGNSESNAAISNDKSESGNAATNTGKSKGSIDHVELTSTNKQNNTTSTTTKTVPENPDVVDNVNSGENTDDNTDYPNLTEQQLASNKPEPPLSNKPDTTVNEMKTNPSDNNDNIPPEPTIQPLSDFEGNNAGESINNNDAADETTNVKSPKTEEKKTEKTQTDQENKSSPQKEIPTPSKTPDTNVIDENEIQDFGDDQEVVGAPPVLGDTLEGGDIVNNNYPNNDDNNKFSSSVDSKNYNYKQQASDLGGVPDMPEKTYVIPKDEFVEAEDSHFFSYFLLMFVVCIVMYLVLCNKRKLLALALEGRHGAGGRRNRTRRGTYSRVKTGFDESKEHLLY</sequence>
<dbReference type="EMBL" id="HBUF01095600">
    <property type="protein sequence ID" value="CAG6636757.1"/>
    <property type="molecule type" value="Transcribed_RNA"/>
</dbReference>
<dbReference type="AlphaFoldDB" id="A0A8D8T5X9"/>
<feature type="transmembrane region" description="Helical" evidence="2">
    <location>
        <begin position="606"/>
        <end position="624"/>
    </location>
</feature>
<name>A0A8D8T5X9_9HEMI</name>
<feature type="compositionally biased region" description="Low complexity" evidence="1">
    <location>
        <begin position="369"/>
        <end position="396"/>
    </location>
</feature>
<feature type="chain" id="PRO_5036428705" evidence="3">
    <location>
        <begin position="19"/>
        <end position="669"/>
    </location>
</feature>
<feature type="signal peptide" evidence="3">
    <location>
        <begin position="1"/>
        <end position="18"/>
    </location>
</feature>
<feature type="compositionally biased region" description="Polar residues" evidence="1">
    <location>
        <begin position="499"/>
        <end position="515"/>
    </location>
</feature>
<keyword evidence="2" id="KW-0812">Transmembrane</keyword>
<feature type="compositionally biased region" description="Acidic residues" evidence="1">
    <location>
        <begin position="517"/>
        <end position="531"/>
    </location>
</feature>
<protein>
    <submittedName>
        <fullName evidence="4">Trans-Golgi network integral membrane protein TGN38</fullName>
    </submittedName>
</protein>
<organism evidence="4">
    <name type="scientific">Cacopsylla melanoneura</name>
    <dbReference type="NCBI Taxonomy" id="428564"/>
    <lineage>
        <taxon>Eukaryota</taxon>
        <taxon>Metazoa</taxon>
        <taxon>Ecdysozoa</taxon>
        <taxon>Arthropoda</taxon>
        <taxon>Hexapoda</taxon>
        <taxon>Insecta</taxon>
        <taxon>Pterygota</taxon>
        <taxon>Neoptera</taxon>
        <taxon>Paraneoptera</taxon>
        <taxon>Hemiptera</taxon>
        <taxon>Sternorrhyncha</taxon>
        <taxon>Psylloidea</taxon>
        <taxon>Psyllidae</taxon>
        <taxon>Psyllinae</taxon>
        <taxon>Cacopsylla</taxon>
    </lineage>
</organism>
<dbReference type="PANTHER" id="PTHR16502">
    <property type="entry name" value="KERATINOCYTE-ASSOCIATED TRANSMEMBRANE PROTEIN 2"/>
    <property type="match status" value="1"/>
</dbReference>
<dbReference type="EMBL" id="HBUF01251600">
    <property type="protein sequence ID" value="CAG6680201.1"/>
    <property type="molecule type" value="Transcribed_RNA"/>
</dbReference>
<evidence type="ECO:0000256" key="1">
    <source>
        <dbReference type="SAM" id="MobiDB-lite"/>
    </source>
</evidence>
<evidence type="ECO:0000256" key="2">
    <source>
        <dbReference type="SAM" id="Phobius"/>
    </source>
</evidence>
<feature type="compositionally biased region" description="Basic and acidic residues" evidence="1">
    <location>
        <begin position="482"/>
        <end position="498"/>
    </location>
</feature>
<feature type="compositionally biased region" description="Polar residues" evidence="1">
    <location>
        <begin position="427"/>
        <end position="445"/>
    </location>
</feature>
<dbReference type="PANTHER" id="PTHR16502:SF0">
    <property type="entry name" value="KERATINOCYTE-ASSOCIATED TRANSMEMBRANE PROTEIN 2"/>
    <property type="match status" value="1"/>
</dbReference>
<evidence type="ECO:0000313" key="4">
    <source>
        <dbReference type="EMBL" id="CAG6680204.1"/>
    </source>
</evidence>
<keyword evidence="3" id="KW-0732">Signal</keyword>
<feature type="compositionally biased region" description="Polar residues" evidence="1">
    <location>
        <begin position="406"/>
        <end position="417"/>
    </location>
</feature>
<feature type="compositionally biased region" description="Polar residues" evidence="1">
    <location>
        <begin position="330"/>
        <end position="359"/>
    </location>
</feature>
<proteinExistence type="predicted"/>
<feature type="region of interest" description="Disordered" evidence="1">
    <location>
        <begin position="283"/>
        <end position="568"/>
    </location>
</feature>
<dbReference type="EMBL" id="HBUF01251602">
    <property type="protein sequence ID" value="CAG6680203.1"/>
    <property type="molecule type" value="Transcribed_RNA"/>
</dbReference>
<evidence type="ECO:0000256" key="3">
    <source>
        <dbReference type="SAM" id="SignalP"/>
    </source>
</evidence>
<reference evidence="4" key="1">
    <citation type="submission" date="2021-05" db="EMBL/GenBank/DDBJ databases">
        <authorList>
            <person name="Alioto T."/>
            <person name="Alioto T."/>
            <person name="Gomez Garrido J."/>
        </authorList>
    </citation>
    <scope>NUCLEOTIDE SEQUENCE</scope>
</reference>
<feature type="compositionally biased region" description="Polar residues" evidence="1">
    <location>
        <begin position="283"/>
        <end position="316"/>
    </location>
</feature>
<dbReference type="EMBL" id="HBUF01251603">
    <property type="protein sequence ID" value="CAG6680204.1"/>
    <property type="molecule type" value="Transcribed_RNA"/>
</dbReference>
<keyword evidence="2" id="KW-0472">Membrane</keyword>
<accession>A0A8D8T5X9</accession>
<dbReference type="Pfam" id="PF17818">
    <property type="entry name" value="KCT2"/>
    <property type="match status" value="1"/>
</dbReference>
<feature type="compositionally biased region" description="Polar residues" evidence="1">
    <location>
        <begin position="463"/>
        <end position="481"/>
    </location>
</feature>
<keyword evidence="2" id="KW-1133">Transmembrane helix</keyword>